<feature type="compositionally biased region" description="Low complexity" evidence="7">
    <location>
        <begin position="607"/>
        <end position="628"/>
    </location>
</feature>
<dbReference type="Pfam" id="PF00046">
    <property type="entry name" value="Homeodomain"/>
    <property type="match status" value="1"/>
</dbReference>
<feature type="region of interest" description="Disordered" evidence="7">
    <location>
        <begin position="726"/>
        <end position="792"/>
    </location>
</feature>
<keyword evidence="10" id="KW-1185">Reference proteome</keyword>
<evidence type="ECO:0000256" key="2">
    <source>
        <dbReference type="ARBA" id="ARBA00023125"/>
    </source>
</evidence>
<keyword evidence="2 5" id="KW-0238">DNA-binding</keyword>
<evidence type="ECO:0000313" key="9">
    <source>
        <dbReference type="EMBL" id="KAJ1646261.1"/>
    </source>
</evidence>
<comment type="subcellular location">
    <subcellularLocation>
        <location evidence="1 5 6">Nucleus</location>
    </subcellularLocation>
</comment>
<dbReference type="SUPFAM" id="SSF46689">
    <property type="entry name" value="Homeodomain-like"/>
    <property type="match status" value="1"/>
</dbReference>
<proteinExistence type="predicted"/>
<feature type="region of interest" description="Disordered" evidence="7">
    <location>
        <begin position="319"/>
        <end position="338"/>
    </location>
</feature>
<dbReference type="CDD" id="cd00086">
    <property type="entry name" value="homeodomain"/>
    <property type="match status" value="1"/>
</dbReference>
<feature type="compositionally biased region" description="Polar residues" evidence="7">
    <location>
        <begin position="1"/>
        <end position="12"/>
    </location>
</feature>
<keyword evidence="4 5" id="KW-0539">Nucleus</keyword>
<dbReference type="Proteomes" id="UP001145021">
    <property type="component" value="Unassembled WGS sequence"/>
</dbReference>
<dbReference type="AlphaFoldDB" id="A0A9W7XP26"/>
<name>A0A9W7XP26_9FUNG</name>
<reference evidence="9" key="1">
    <citation type="submission" date="2022-07" db="EMBL/GenBank/DDBJ databases">
        <title>Phylogenomic reconstructions and comparative analyses of Kickxellomycotina fungi.</title>
        <authorList>
            <person name="Reynolds N.K."/>
            <person name="Stajich J.E."/>
            <person name="Barry K."/>
            <person name="Grigoriev I.V."/>
            <person name="Crous P."/>
            <person name="Smith M.E."/>
        </authorList>
    </citation>
    <scope>NUCLEOTIDE SEQUENCE</scope>
    <source>
        <strain evidence="9">NBRC 105413</strain>
    </source>
</reference>
<evidence type="ECO:0000313" key="10">
    <source>
        <dbReference type="Proteomes" id="UP001145021"/>
    </source>
</evidence>
<keyword evidence="3 5" id="KW-0371">Homeobox</keyword>
<protein>
    <recommendedName>
        <fullName evidence="8">Homeobox domain-containing protein</fullName>
    </recommendedName>
</protein>
<organism evidence="9 10">
    <name type="scientific">Coemansia asiatica</name>
    <dbReference type="NCBI Taxonomy" id="1052880"/>
    <lineage>
        <taxon>Eukaryota</taxon>
        <taxon>Fungi</taxon>
        <taxon>Fungi incertae sedis</taxon>
        <taxon>Zoopagomycota</taxon>
        <taxon>Kickxellomycotina</taxon>
        <taxon>Kickxellomycetes</taxon>
        <taxon>Kickxellales</taxon>
        <taxon>Kickxellaceae</taxon>
        <taxon>Coemansia</taxon>
    </lineage>
</organism>
<dbReference type="GO" id="GO:0005634">
    <property type="term" value="C:nucleus"/>
    <property type="evidence" value="ECO:0007669"/>
    <property type="project" value="UniProtKB-SubCell"/>
</dbReference>
<dbReference type="EMBL" id="JANBOH010000068">
    <property type="protein sequence ID" value="KAJ1646261.1"/>
    <property type="molecule type" value="Genomic_DNA"/>
</dbReference>
<feature type="compositionally biased region" description="Low complexity" evidence="7">
    <location>
        <begin position="561"/>
        <end position="572"/>
    </location>
</feature>
<dbReference type="GO" id="GO:0000981">
    <property type="term" value="F:DNA-binding transcription factor activity, RNA polymerase II-specific"/>
    <property type="evidence" value="ECO:0007669"/>
    <property type="project" value="InterPro"/>
</dbReference>
<dbReference type="PANTHER" id="PTHR24208:SF166">
    <property type="entry name" value="LIM HOMEOBOX TRANSCRIPTION FACTOR 1 ALPHA, ISOFORM B"/>
    <property type="match status" value="1"/>
</dbReference>
<accession>A0A9W7XP26</accession>
<evidence type="ECO:0000259" key="8">
    <source>
        <dbReference type="PROSITE" id="PS50071"/>
    </source>
</evidence>
<evidence type="ECO:0000256" key="4">
    <source>
        <dbReference type="ARBA" id="ARBA00023242"/>
    </source>
</evidence>
<evidence type="ECO:0000256" key="7">
    <source>
        <dbReference type="SAM" id="MobiDB-lite"/>
    </source>
</evidence>
<feature type="DNA-binding region" description="Homeobox" evidence="5">
    <location>
        <begin position="63"/>
        <end position="122"/>
    </location>
</feature>
<dbReference type="Gene3D" id="1.10.10.60">
    <property type="entry name" value="Homeodomain-like"/>
    <property type="match status" value="1"/>
</dbReference>
<evidence type="ECO:0000256" key="1">
    <source>
        <dbReference type="ARBA" id="ARBA00004123"/>
    </source>
</evidence>
<feature type="region of interest" description="Disordered" evidence="7">
    <location>
        <begin position="1"/>
        <end position="55"/>
    </location>
</feature>
<dbReference type="InterPro" id="IPR009057">
    <property type="entry name" value="Homeodomain-like_sf"/>
</dbReference>
<feature type="compositionally biased region" description="Polar residues" evidence="7">
    <location>
        <begin position="650"/>
        <end position="659"/>
    </location>
</feature>
<gene>
    <name evidence="9" type="ORF">LPJ64_002231</name>
</gene>
<feature type="region of interest" description="Disordered" evidence="7">
    <location>
        <begin position="607"/>
        <end position="678"/>
    </location>
</feature>
<dbReference type="PROSITE" id="PS50071">
    <property type="entry name" value="HOMEOBOX_2"/>
    <property type="match status" value="1"/>
</dbReference>
<evidence type="ECO:0000256" key="5">
    <source>
        <dbReference type="PROSITE-ProRule" id="PRU00108"/>
    </source>
</evidence>
<sequence>MANNMQGFSGNIHTPPYARRTSTSGPMEARSSTIGGKNNSSSNAHSSRYSQIVIKEPNMAEPKKAKRKRITPEQLKELTSIFEKTDTPTHDIREELSKKLNMTNREVQVWFQNRRAKYNRMRIEHQRQIRNNAAIIYNTGMVTRGSVSAVSLPHPLPPTTHQHQHQHQQQIYQHPPLSPPASMPIKQASASAPMTMTMSMSMPTSGPGPCLAVTPAPVAAPGSATLPAPLPQTQLQVQTSSQLHTQSASYLHLQPFAATYPRYAAGSPTFARRSSVQQLHLHTHPHPHLHLHPHMLPSRNRSYSSEILPVENYGQVTSPDTISTTIAPSRSPPRYSPSLPSHSVAYTLPATAHSASVDSSADADVSGLSKMAFQTRFLASDNTYTSYYQQQTQQQSTQQRHDLCFETGMPAFTPVSATSAYIPAGSTEVAGTLMRPSNSPYSQQAPELTPDSAYNRPDGQHLVSSRASYAFPLVGRRNTVSSYQGADCSYADDAGTSSAGHIPLSDCSAVASPPPSGHYSRVAEARSRYMSKMPASGYHCHHIHAHIHSHSHSDSHEHRSGSSAAVSSDSMQVQSAIPTCKSAISDAPLSGREVRLPSIQAILAEATSESTGHDTGSSSGSSGSVQTSVRKANHRLRSYTSPPSAHAETQPLTDTSSAHVDTRAEAAARVSHPSSPHAQCYQDSQIIEAKMGIDVLATAAISVSSVKNSISLPHLTPLSEFALRNAAQQQQQQQQQHCLTAPASPRQSQDERQSLPSTSSSKSKDGVCSETRSQQVTPTHSREKTPHGWRPW</sequence>
<dbReference type="PANTHER" id="PTHR24208">
    <property type="entry name" value="LIM/HOMEOBOX PROTEIN LHX"/>
    <property type="match status" value="1"/>
</dbReference>
<feature type="compositionally biased region" description="Low complexity" evidence="7">
    <location>
        <begin position="38"/>
        <end position="50"/>
    </location>
</feature>
<feature type="compositionally biased region" description="Basic and acidic residues" evidence="7">
    <location>
        <begin position="551"/>
        <end position="560"/>
    </location>
</feature>
<dbReference type="InterPro" id="IPR050453">
    <property type="entry name" value="LIM_Homeobox_TF"/>
</dbReference>
<evidence type="ECO:0000256" key="3">
    <source>
        <dbReference type="ARBA" id="ARBA00023155"/>
    </source>
</evidence>
<dbReference type="SMART" id="SM00389">
    <property type="entry name" value="HOX"/>
    <property type="match status" value="1"/>
</dbReference>
<feature type="compositionally biased region" description="Polar residues" evidence="7">
    <location>
        <begin position="436"/>
        <end position="446"/>
    </location>
</feature>
<dbReference type="GO" id="GO:0000977">
    <property type="term" value="F:RNA polymerase II transcription regulatory region sequence-specific DNA binding"/>
    <property type="evidence" value="ECO:0007669"/>
    <property type="project" value="TreeGrafter"/>
</dbReference>
<feature type="domain" description="Homeobox" evidence="8">
    <location>
        <begin position="61"/>
        <end position="121"/>
    </location>
</feature>
<evidence type="ECO:0000256" key="6">
    <source>
        <dbReference type="RuleBase" id="RU000682"/>
    </source>
</evidence>
<dbReference type="InterPro" id="IPR001356">
    <property type="entry name" value="HD"/>
</dbReference>
<feature type="region of interest" description="Disordered" evidence="7">
    <location>
        <begin position="436"/>
        <end position="458"/>
    </location>
</feature>
<comment type="caution">
    <text evidence="9">The sequence shown here is derived from an EMBL/GenBank/DDBJ whole genome shotgun (WGS) entry which is preliminary data.</text>
</comment>
<dbReference type="PROSITE" id="PS00027">
    <property type="entry name" value="HOMEOBOX_1"/>
    <property type="match status" value="1"/>
</dbReference>
<feature type="compositionally biased region" description="Polar residues" evidence="7">
    <location>
        <begin position="770"/>
        <end position="779"/>
    </location>
</feature>
<feature type="compositionally biased region" description="Polar residues" evidence="7">
    <location>
        <begin position="20"/>
        <end position="37"/>
    </location>
</feature>
<dbReference type="InterPro" id="IPR017970">
    <property type="entry name" value="Homeobox_CS"/>
</dbReference>
<feature type="region of interest" description="Disordered" evidence="7">
    <location>
        <begin position="546"/>
        <end position="572"/>
    </location>
</feature>